<comment type="caution">
    <text evidence="10">The sequence shown here is derived from an EMBL/GenBank/DDBJ whole genome shotgun (WGS) entry which is preliminary data.</text>
</comment>
<dbReference type="InterPro" id="IPR002549">
    <property type="entry name" value="AI-2E-like"/>
</dbReference>
<keyword evidence="5 9" id="KW-0812">Transmembrane</keyword>
<dbReference type="AlphaFoldDB" id="A0A3N2BAE3"/>
<keyword evidence="11" id="KW-1185">Reference proteome</keyword>
<evidence type="ECO:0000256" key="5">
    <source>
        <dbReference type="ARBA" id="ARBA00022692"/>
    </source>
</evidence>
<evidence type="ECO:0000313" key="11">
    <source>
        <dbReference type="Proteomes" id="UP000280668"/>
    </source>
</evidence>
<dbReference type="PANTHER" id="PTHR21716:SF53">
    <property type="entry name" value="PERMEASE PERM-RELATED"/>
    <property type="match status" value="1"/>
</dbReference>
<dbReference type="PANTHER" id="PTHR21716">
    <property type="entry name" value="TRANSMEMBRANE PROTEIN"/>
    <property type="match status" value="1"/>
</dbReference>
<evidence type="ECO:0000256" key="6">
    <source>
        <dbReference type="ARBA" id="ARBA00022989"/>
    </source>
</evidence>
<feature type="transmembrane region" description="Helical" evidence="9">
    <location>
        <begin position="105"/>
        <end position="131"/>
    </location>
</feature>
<organism evidence="10 11">
    <name type="scientific">Bogoriella caseilytica</name>
    <dbReference type="NCBI Taxonomy" id="56055"/>
    <lineage>
        <taxon>Bacteria</taxon>
        <taxon>Bacillati</taxon>
        <taxon>Actinomycetota</taxon>
        <taxon>Actinomycetes</taxon>
        <taxon>Micrococcales</taxon>
        <taxon>Bogoriellaceae</taxon>
        <taxon>Bogoriella</taxon>
    </lineage>
</organism>
<reference evidence="10 11" key="1">
    <citation type="submission" date="2018-11" db="EMBL/GenBank/DDBJ databases">
        <title>Sequencing the genomes of 1000 actinobacteria strains.</title>
        <authorList>
            <person name="Klenk H.-P."/>
        </authorList>
    </citation>
    <scope>NUCLEOTIDE SEQUENCE [LARGE SCALE GENOMIC DNA]</scope>
    <source>
        <strain evidence="10 11">DSM 11294</strain>
    </source>
</reference>
<dbReference type="RefSeq" id="WP_170163163.1">
    <property type="nucleotide sequence ID" value="NZ_RKHK01000001.1"/>
</dbReference>
<evidence type="ECO:0000313" key="10">
    <source>
        <dbReference type="EMBL" id="ROR72215.1"/>
    </source>
</evidence>
<name>A0A3N2BAE3_9MICO</name>
<feature type="transmembrane region" description="Helical" evidence="9">
    <location>
        <begin position="75"/>
        <end position="93"/>
    </location>
</feature>
<evidence type="ECO:0000256" key="2">
    <source>
        <dbReference type="ARBA" id="ARBA00009773"/>
    </source>
</evidence>
<evidence type="ECO:0000256" key="3">
    <source>
        <dbReference type="ARBA" id="ARBA00022448"/>
    </source>
</evidence>
<evidence type="ECO:0000256" key="7">
    <source>
        <dbReference type="ARBA" id="ARBA00023136"/>
    </source>
</evidence>
<feature type="compositionally biased region" description="Acidic residues" evidence="8">
    <location>
        <begin position="476"/>
        <end position="485"/>
    </location>
</feature>
<keyword evidence="4" id="KW-1003">Cell membrane</keyword>
<accession>A0A3N2BAE3</accession>
<evidence type="ECO:0000256" key="9">
    <source>
        <dbReference type="SAM" id="Phobius"/>
    </source>
</evidence>
<keyword evidence="6 9" id="KW-1133">Transmembrane helix</keyword>
<comment type="subcellular location">
    <subcellularLocation>
        <location evidence="1">Cell membrane</location>
        <topology evidence="1">Multi-pass membrane protein</topology>
    </subcellularLocation>
</comment>
<feature type="transmembrane region" description="Helical" evidence="9">
    <location>
        <begin position="189"/>
        <end position="211"/>
    </location>
</feature>
<feature type="region of interest" description="Disordered" evidence="8">
    <location>
        <begin position="391"/>
        <end position="485"/>
    </location>
</feature>
<dbReference type="EMBL" id="RKHK01000001">
    <property type="protein sequence ID" value="ROR72215.1"/>
    <property type="molecule type" value="Genomic_DNA"/>
</dbReference>
<proteinExistence type="inferred from homology"/>
<feature type="transmembrane region" description="Helical" evidence="9">
    <location>
        <begin position="259"/>
        <end position="287"/>
    </location>
</feature>
<feature type="transmembrane region" description="Helical" evidence="9">
    <location>
        <begin position="293"/>
        <end position="321"/>
    </location>
</feature>
<dbReference type="GO" id="GO:0055085">
    <property type="term" value="P:transmembrane transport"/>
    <property type="evidence" value="ECO:0007669"/>
    <property type="project" value="TreeGrafter"/>
</dbReference>
<sequence length="485" mass="50690">MSTISKFRHRFRRAGDLRDSRVATEEVVHAPRSGRSMENGIPRTLEVAGGWSWRMIVIAAVLALIGYLIITFSTIVSAFLVAMLLGVLLEPIAGWMRRVLRFPAALASIVAVLGMLVVVVGLLTIAGQSIIQGFGQLADNFLVAVNDVIAWIDELPINVDEEMMQGWIDEGLDQIQENAAAIGRGAAGAAASGFSLITGTVLALFTLFFLLKDGRSIWHWFVRLAPAPARDRINEAGIRGWVTLGKYTRTQIIVAAVDALGIGLAAVLLGVPLVLPIMILVFLLSFIPILGAVLSGAVAIAVALVDQGPLIALIMAGAVLLVQQAESNILQPWLQGSALAVHPLAIVLAVTAGTGIAGLLGAIFAVPVVATINTVMLYLYGRDKYPNLAKADVRPGGPPGSYELSPAGAGPADEHLAEDAPSDTASVGASQSVGVAGSGQATVVQDMPRRDLSWDTPEEGSPSPGTQSGKPSGPDADADPPEPGR</sequence>
<keyword evidence="3" id="KW-0813">Transport</keyword>
<comment type="similarity">
    <text evidence="2">Belongs to the autoinducer-2 exporter (AI-2E) (TC 2.A.86) family.</text>
</comment>
<dbReference type="Pfam" id="PF01594">
    <property type="entry name" value="AI-2E_transport"/>
    <property type="match status" value="1"/>
</dbReference>
<protein>
    <submittedName>
        <fullName evidence="10">Putative PurR-regulated permease PerM</fullName>
    </submittedName>
</protein>
<evidence type="ECO:0000256" key="1">
    <source>
        <dbReference type="ARBA" id="ARBA00004651"/>
    </source>
</evidence>
<keyword evidence="7 9" id="KW-0472">Membrane</keyword>
<feature type="compositionally biased region" description="Low complexity" evidence="8">
    <location>
        <begin position="425"/>
        <end position="441"/>
    </location>
</feature>
<feature type="transmembrane region" description="Helical" evidence="9">
    <location>
        <begin position="51"/>
        <end position="69"/>
    </location>
</feature>
<dbReference type="GO" id="GO:0005886">
    <property type="term" value="C:plasma membrane"/>
    <property type="evidence" value="ECO:0007669"/>
    <property type="project" value="UniProtKB-SubCell"/>
</dbReference>
<evidence type="ECO:0000256" key="4">
    <source>
        <dbReference type="ARBA" id="ARBA00022475"/>
    </source>
</evidence>
<dbReference type="Proteomes" id="UP000280668">
    <property type="component" value="Unassembled WGS sequence"/>
</dbReference>
<evidence type="ECO:0000256" key="8">
    <source>
        <dbReference type="SAM" id="MobiDB-lite"/>
    </source>
</evidence>
<gene>
    <name evidence="10" type="ORF">EDD31_0563</name>
</gene>